<dbReference type="Gene3D" id="3.40.50.300">
    <property type="entry name" value="P-loop containing nucleotide triphosphate hydrolases"/>
    <property type="match status" value="1"/>
</dbReference>
<dbReference type="SUPFAM" id="SSF52540">
    <property type="entry name" value="P-loop containing nucleoside triphosphate hydrolases"/>
    <property type="match status" value="1"/>
</dbReference>
<keyword evidence="1" id="KW-0175">Coiled coil</keyword>
<evidence type="ECO:0000313" key="4">
    <source>
        <dbReference type="Proteomes" id="UP001149165"/>
    </source>
</evidence>
<proteinExistence type="predicted"/>
<dbReference type="GO" id="GO:0016787">
    <property type="term" value="F:hydrolase activity"/>
    <property type="evidence" value="ECO:0007669"/>
    <property type="project" value="UniProtKB-KW"/>
</dbReference>
<evidence type="ECO:0000313" key="3">
    <source>
        <dbReference type="EMBL" id="KAJ5106423.1"/>
    </source>
</evidence>
<keyword evidence="3" id="KW-0378">Hydrolase</keyword>
<dbReference type="GO" id="GO:0005525">
    <property type="term" value="F:GTP binding"/>
    <property type="evidence" value="ECO:0007669"/>
    <property type="project" value="InterPro"/>
</dbReference>
<protein>
    <submittedName>
        <fullName evidence="3">P-loop containing nucleoside triphosphate hydrolase protein</fullName>
    </submittedName>
</protein>
<accession>A0A9W9KIA1</accession>
<reference evidence="3" key="1">
    <citation type="submission" date="2022-11" db="EMBL/GenBank/DDBJ databases">
        <authorList>
            <person name="Petersen C."/>
        </authorList>
    </citation>
    <scope>NUCLEOTIDE SEQUENCE</scope>
    <source>
        <strain evidence="3">IBT 30069</strain>
    </source>
</reference>
<dbReference type="OrthoDB" id="8954335at2759"/>
<evidence type="ECO:0000259" key="2">
    <source>
        <dbReference type="Pfam" id="PF01926"/>
    </source>
</evidence>
<dbReference type="InterPro" id="IPR027417">
    <property type="entry name" value="P-loop_NTPase"/>
</dbReference>
<feature type="coiled-coil region" evidence="1">
    <location>
        <begin position="239"/>
        <end position="306"/>
    </location>
</feature>
<name>A0A9W9KIA1_9EURO</name>
<dbReference type="AlphaFoldDB" id="A0A9W9KIA1"/>
<gene>
    <name evidence="3" type="ORF">N7456_003098</name>
</gene>
<dbReference type="Proteomes" id="UP001149165">
    <property type="component" value="Unassembled WGS sequence"/>
</dbReference>
<dbReference type="EMBL" id="JAPQKH010000003">
    <property type="protein sequence ID" value="KAJ5106423.1"/>
    <property type="molecule type" value="Genomic_DNA"/>
</dbReference>
<reference evidence="3" key="2">
    <citation type="journal article" date="2023" name="IMA Fungus">
        <title>Comparative genomic study of the Penicillium genus elucidates a diverse pangenome and 15 lateral gene transfer events.</title>
        <authorList>
            <person name="Petersen C."/>
            <person name="Sorensen T."/>
            <person name="Nielsen M.R."/>
            <person name="Sondergaard T.E."/>
            <person name="Sorensen J.L."/>
            <person name="Fitzpatrick D.A."/>
            <person name="Frisvad J.C."/>
            <person name="Nielsen K.L."/>
        </authorList>
    </citation>
    <scope>NUCLEOTIDE SEQUENCE</scope>
    <source>
        <strain evidence="3">IBT 30069</strain>
    </source>
</reference>
<sequence length="338" mass="38985">MDPKSLFRENNAALLDFRNGRPARPNDVFIAVMGLTGAGKSSFISLCSGENAEIGHDSHSCTSVVDVYGYEESPDRTVYLIDTPGFDDGQRNDTQILREIATWLGTSYENKILLSGILYLHRISDNRMQGSAKKNLGMFMKLCGSDAFKKVVLVETMWDKTDPEEAARREKELQETEEFWGWMISKGSRCYRHMNTAESARDIVRQLSGSSSYVVTDIQKQLIDDKLNLDETSAGRELMSEILKEREKFAQERDEMETQRQEAIQQHDFETEKGMCEERDRYSKIIEKMEKDESSLRSDIATLQASQRNEREMELERKLQEQGKVPRWIQRIFMALRS</sequence>
<dbReference type="CDD" id="cd00882">
    <property type="entry name" value="Ras_like_GTPase"/>
    <property type="match status" value="1"/>
</dbReference>
<dbReference type="InterPro" id="IPR006073">
    <property type="entry name" value="GTP-bd"/>
</dbReference>
<dbReference type="Pfam" id="PF01926">
    <property type="entry name" value="MMR_HSR1"/>
    <property type="match status" value="1"/>
</dbReference>
<feature type="domain" description="G" evidence="2">
    <location>
        <begin position="30"/>
        <end position="99"/>
    </location>
</feature>
<evidence type="ECO:0000256" key="1">
    <source>
        <dbReference type="SAM" id="Coils"/>
    </source>
</evidence>
<keyword evidence="4" id="KW-1185">Reference proteome</keyword>
<comment type="caution">
    <text evidence="3">The sequence shown here is derived from an EMBL/GenBank/DDBJ whole genome shotgun (WGS) entry which is preliminary data.</text>
</comment>
<organism evidence="3 4">
    <name type="scientific">Penicillium angulare</name>
    <dbReference type="NCBI Taxonomy" id="116970"/>
    <lineage>
        <taxon>Eukaryota</taxon>
        <taxon>Fungi</taxon>
        <taxon>Dikarya</taxon>
        <taxon>Ascomycota</taxon>
        <taxon>Pezizomycotina</taxon>
        <taxon>Eurotiomycetes</taxon>
        <taxon>Eurotiomycetidae</taxon>
        <taxon>Eurotiales</taxon>
        <taxon>Aspergillaceae</taxon>
        <taxon>Penicillium</taxon>
    </lineage>
</organism>